<keyword evidence="1" id="KW-0472">Membrane</keyword>
<keyword evidence="1" id="KW-1133">Transmembrane helix</keyword>
<proteinExistence type="predicted"/>
<reference evidence="2 3" key="1">
    <citation type="submission" date="2024-06" db="EMBL/GenBank/DDBJ databases">
        <title>Genomic Encyclopedia of Type Strains, Phase IV (KMG-IV): sequencing the most valuable type-strain genomes for metagenomic binning, comparative biology and taxonomic classification.</title>
        <authorList>
            <person name="Goeker M."/>
        </authorList>
    </citation>
    <scope>NUCLEOTIDE SEQUENCE [LARGE SCALE GENOMIC DNA]</scope>
    <source>
        <strain evidence="2 3">DSM 29288</strain>
    </source>
</reference>
<dbReference type="RefSeq" id="WP_168301350.1">
    <property type="nucleotide sequence ID" value="NZ_CP071606.1"/>
</dbReference>
<evidence type="ECO:0000313" key="2">
    <source>
        <dbReference type="EMBL" id="MET3758576.1"/>
    </source>
</evidence>
<accession>A0ABV2MQ91</accession>
<evidence type="ECO:0000256" key="1">
    <source>
        <dbReference type="SAM" id="Phobius"/>
    </source>
</evidence>
<sequence length="144" mass="15642">MSETQPGGWRDHRPSKRAWAWSMIGSSALTMFIGFTWGGWLPVGRASVMADIAARNARAALVAEICVHNFVSSANAIENLNALKSASYWERDRFIEKGGWITIAGVKKPGADAVDRCVDTLATMKEIPAQGGTFAKNERPGMSE</sequence>
<comment type="caution">
    <text evidence="2">The sequence shown here is derived from an EMBL/GenBank/DDBJ whole genome shotgun (WGS) entry which is preliminary data.</text>
</comment>
<protein>
    <submittedName>
        <fullName evidence="2">Uncharacterized protein</fullName>
    </submittedName>
</protein>
<organism evidence="2 3">
    <name type="scientific">Rhizobium binae</name>
    <dbReference type="NCBI Taxonomy" id="1138190"/>
    <lineage>
        <taxon>Bacteria</taxon>
        <taxon>Pseudomonadati</taxon>
        <taxon>Pseudomonadota</taxon>
        <taxon>Alphaproteobacteria</taxon>
        <taxon>Hyphomicrobiales</taxon>
        <taxon>Rhizobiaceae</taxon>
        <taxon>Rhizobium/Agrobacterium group</taxon>
        <taxon>Rhizobium</taxon>
    </lineage>
</organism>
<feature type="transmembrane region" description="Helical" evidence="1">
    <location>
        <begin position="20"/>
        <end position="40"/>
    </location>
</feature>
<name>A0ABV2MQ91_9HYPH</name>
<dbReference type="EMBL" id="JBEPMY010000031">
    <property type="protein sequence ID" value="MET3758576.1"/>
    <property type="molecule type" value="Genomic_DNA"/>
</dbReference>
<gene>
    <name evidence="2" type="ORF">ABID08_005958</name>
</gene>
<keyword evidence="1" id="KW-0812">Transmembrane</keyword>
<dbReference type="GeneID" id="91151532"/>
<dbReference type="Proteomes" id="UP001549077">
    <property type="component" value="Unassembled WGS sequence"/>
</dbReference>
<keyword evidence="3" id="KW-1185">Reference proteome</keyword>
<evidence type="ECO:0000313" key="3">
    <source>
        <dbReference type="Proteomes" id="UP001549077"/>
    </source>
</evidence>